<organism evidence="1 2">
    <name type="scientific">Vreelandella olivaria</name>
    <dbReference type="NCBI Taxonomy" id="390919"/>
    <lineage>
        <taxon>Bacteria</taxon>
        <taxon>Pseudomonadati</taxon>
        <taxon>Pseudomonadota</taxon>
        <taxon>Gammaproteobacteria</taxon>
        <taxon>Oceanospirillales</taxon>
        <taxon>Halomonadaceae</taxon>
        <taxon>Vreelandella</taxon>
    </lineage>
</organism>
<dbReference type="InterPro" id="IPR016161">
    <property type="entry name" value="Ald_DH/histidinol_DH"/>
</dbReference>
<gene>
    <name evidence="1" type="ORF">HORIV_51970</name>
</gene>
<evidence type="ECO:0000313" key="2">
    <source>
        <dbReference type="Proteomes" id="UP000289555"/>
    </source>
</evidence>
<dbReference type="EMBL" id="AP019416">
    <property type="protein sequence ID" value="BBI52776.1"/>
    <property type="molecule type" value="Genomic_DNA"/>
</dbReference>
<dbReference type="InterPro" id="IPR016163">
    <property type="entry name" value="Ald_DH_C"/>
</dbReference>
<reference evidence="2" key="1">
    <citation type="journal article" date="2019" name="Microbiol. Resour. Announc.">
        <title>Complete Genome Sequence of Halomonas olivaria, a Moderately Halophilic Bacterium Isolated from Olive Processing Effluents, Obtained by Nanopore Sequencing.</title>
        <authorList>
            <person name="Nagata S."/>
            <person name="Ii K.M."/>
            <person name="Tsukimi T."/>
            <person name="Miura M.C."/>
            <person name="Galipon J."/>
            <person name="Arakawa K."/>
        </authorList>
    </citation>
    <scope>NUCLEOTIDE SEQUENCE [LARGE SCALE GENOMIC DNA]</scope>
    <source>
        <strain evidence="2">TYRC17</strain>
    </source>
</reference>
<keyword evidence="2" id="KW-1185">Reference proteome</keyword>
<evidence type="ECO:0000313" key="1">
    <source>
        <dbReference type="EMBL" id="BBI52776.1"/>
    </source>
</evidence>
<proteinExistence type="predicted"/>
<dbReference type="Proteomes" id="UP000289555">
    <property type="component" value="Chromosome"/>
</dbReference>
<accession>A0ABM7GQ01</accession>
<sequence>MLQTTRSGALVFNATLLHHAVPSLPFGGVGESGMGRTMVVTALNVLAICVASSIKLNARLAACCIHLTDAG</sequence>
<name>A0ABM7GQ01_9GAMM</name>
<protein>
    <submittedName>
        <fullName evidence="1">Uncharacterized protein</fullName>
    </submittedName>
</protein>
<dbReference type="Gene3D" id="3.40.309.10">
    <property type="entry name" value="Aldehyde Dehydrogenase, Chain A, domain 2"/>
    <property type="match status" value="1"/>
</dbReference>
<dbReference type="SUPFAM" id="SSF53720">
    <property type="entry name" value="ALDH-like"/>
    <property type="match status" value="1"/>
</dbReference>